<dbReference type="PANTHER" id="PTHR24205:SF16">
    <property type="entry name" value="GH01042P-RELATED"/>
    <property type="match status" value="1"/>
</dbReference>
<dbReference type="SMART" id="SM00132">
    <property type="entry name" value="LIM"/>
    <property type="match status" value="3"/>
</dbReference>
<feature type="region of interest" description="Disordered" evidence="6">
    <location>
        <begin position="287"/>
        <end position="315"/>
    </location>
</feature>
<feature type="domain" description="LIM zinc-binding" evidence="7">
    <location>
        <begin position="74"/>
        <end position="134"/>
    </location>
</feature>
<evidence type="ECO:0000259" key="7">
    <source>
        <dbReference type="PROSITE" id="PS50023"/>
    </source>
</evidence>
<dbReference type="Pfam" id="PF00412">
    <property type="entry name" value="LIM"/>
    <property type="match status" value="3"/>
</dbReference>
<sequence>MSFNNKLQYCGECGIKCIKIYEHPNDKLIGYCKTHYDVVVGTCSGCHKTIGPNDQVSVLNSKRYHAQCFSANDVKCDKCTRPIINTEYKNVIGKNYHTQCFTCTLCSKNLSNTNFSEIANCPYCLDCKKEIESNPNIAISKHNASNKVVVDNTKTKELNDMKTNLYSNIQKGKESCTWCRKVISLGDVVTFNNNVYHEDCFTCNQCQSKIGRNTFTNREGLALCNDCANKTSNTVSCNKCKKPITSTYTMVSGNKYHQNCFVCFTCSGSLEKGYIEKEGNPYCGKCGSQPQQTRSFSTTPKIGGAPRPNGLTGRK</sequence>
<dbReference type="STRING" id="5786.F0ZKI1"/>
<dbReference type="KEGG" id="dpp:DICPUDRAFT_33256"/>
<keyword evidence="9" id="KW-1185">Reference proteome</keyword>
<reference evidence="9" key="1">
    <citation type="journal article" date="2011" name="Genome Biol.">
        <title>Comparative genomics of the social amoebae Dictyostelium discoideum and Dictyostelium purpureum.</title>
        <authorList>
            <consortium name="US DOE Joint Genome Institute (JGI-PGF)"/>
            <person name="Sucgang R."/>
            <person name="Kuo A."/>
            <person name="Tian X."/>
            <person name="Salerno W."/>
            <person name="Parikh A."/>
            <person name="Feasley C.L."/>
            <person name="Dalin E."/>
            <person name="Tu H."/>
            <person name="Huang E."/>
            <person name="Barry K."/>
            <person name="Lindquist E."/>
            <person name="Shapiro H."/>
            <person name="Bruce D."/>
            <person name="Schmutz J."/>
            <person name="Salamov A."/>
            <person name="Fey P."/>
            <person name="Gaudet P."/>
            <person name="Anjard C."/>
            <person name="Babu M.M."/>
            <person name="Basu S."/>
            <person name="Bushmanova Y."/>
            <person name="van der Wel H."/>
            <person name="Katoh-Kurasawa M."/>
            <person name="Dinh C."/>
            <person name="Coutinho P.M."/>
            <person name="Saito T."/>
            <person name="Elias M."/>
            <person name="Schaap P."/>
            <person name="Kay R.R."/>
            <person name="Henrissat B."/>
            <person name="Eichinger L."/>
            <person name="Rivero F."/>
            <person name="Putnam N.H."/>
            <person name="West C.M."/>
            <person name="Loomis W.F."/>
            <person name="Chisholm R.L."/>
            <person name="Shaulsky G."/>
            <person name="Strassmann J.E."/>
            <person name="Queller D.C."/>
            <person name="Kuspa A."/>
            <person name="Grigoriev I.V."/>
        </authorList>
    </citation>
    <scope>NUCLEOTIDE SEQUENCE [LARGE SCALE GENOMIC DNA]</scope>
    <source>
        <strain evidence="9">QSDP1</strain>
    </source>
</reference>
<dbReference type="VEuPathDB" id="AmoebaDB:DICPUDRAFT_33256"/>
<dbReference type="InParanoid" id="F0ZKI1"/>
<evidence type="ECO:0000256" key="1">
    <source>
        <dbReference type="ARBA" id="ARBA00022723"/>
    </source>
</evidence>
<keyword evidence="2" id="KW-0677">Repeat</keyword>
<organism evidence="8 9">
    <name type="scientific">Dictyostelium purpureum</name>
    <name type="common">Slime mold</name>
    <dbReference type="NCBI Taxonomy" id="5786"/>
    <lineage>
        <taxon>Eukaryota</taxon>
        <taxon>Amoebozoa</taxon>
        <taxon>Evosea</taxon>
        <taxon>Eumycetozoa</taxon>
        <taxon>Dictyostelia</taxon>
        <taxon>Dictyosteliales</taxon>
        <taxon>Dictyosteliaceae</taxon>
        <taxon>Dictyostelium</taxon>
    </lineage>
</organism>
<evidence type="ECO:0000256" key="3">
    <source>
        <dbReference type="ARBA" id="ARBA00022833"/>
    </source>
</evidence>
<evidence type="ECO:0000256" key="4">
    <source>
        <dbReference type="ARBA" id="ARBA00023038"/>
    </source>
</evidence>
<accession>F0ZKI1</accession>
<name>F0ZKI1_DICPU</name>
<evidence type="ECO:0000313" key="8">
    <source>
        <dbReference type="EMBL" id="EGC35546.1"/>
    </source>
</evidence>
<keyword evidence="1 5" id="KW-0479">Metal-binding</keyword>
<dbReference type="Gene3D" id="2.10.110.10">
    <property type="entry name" value="Cysteine Rich Protein"/>
    <property type="match status" value="3"/>
</dbReference>
<dbReference type="PANTHER" id="PTHR24205">
    <property type="entry name" value="FOUR AND A HALF LIM DOMAINS PROTEIN"/>
    <property type="match status" value="1"/>
</dbReference>
<dbReference type="SUPFAM" id="SSF57716">
    <property type="entry name" value="Glucocorticoid receptor-like (DNA-binding domain)"/>
    <property type="match status" value="2"/>
</dbReference>
<keyword evidence="4 5" id="KW-0440">LIM domain</keyword>
<evidence type="ECO:0000256" key="5">
    <source>
        <dbReference type="PROSITE-ProRule" id="PRU00125"/>
    </source>
</evidence>
<dbReference type="RefSeq" id="XP_003287917.1">
    <property type="nucleotide sequence ID" value="XM_003287869.1"/>
</dbReference>
<protein>
    <recommendedName>
        <fullName evidence="7">LIM zinc-binding domain-containing protein</fullName>
    </recommendedName>
</protein>
<evidence type="ECO:0000313" key="9">
    <source>
        <dbReference type="Proteomes" id="UP000001064"/>
    </source>
</evidence>
<gene>
    <name evidence="8" type="ORF">DICPUDRAFT_33256</name>
</gene>
<dbReference type="AlphaFoldDB" id="F0ZKI1"/>
<feature type="domain" description="LIM zinc-binding" evidence="7">
    <location>
        <begin position="235"/>
        <end position="293"/>
    </location>
</feature>
<evidence type="ECO:0000256" key="6">
    <source>
        <dbReference type="SAM" id="MobiDB-lite"/>
    </source>
</evidence>
<dbReference type="GO" id="GO:0046872">
    <property type="term" value="F:metal ion binding"/>
    <property type="evidence" value="ECO:0007669"/>
    <property type="project" value="UniProtKB-KW"/>
</dbReference>
<dbReference type="InterPro" id="IPR001781">
    <property type="entry name" value="Znf_LIM"/>
</dbReference>
<feature type="domain" description="LIM zinc-binding" evidence="7">
    <location>
        <begin position="174"/>
        <end position="234"/>
    </location>
</feature>
<dbReference type="EMBL" id="GL871056">
    <property type="protein sequence ID" value="EGC35546.1"/>
    <property type="molecule type" value="Genomic_DNA"/>
</dbReference>
<proteinExistence type="predicted"/>
<dbReference type="OrthoDB" id="25414at2759"/>
<keyword evidence="3 5" id="KW-0862">Zinc</keyword>
<evidence type="ECO:0000256" key="2">
    <source>
        <dbReference type="ARBA" id="ARBA00022737"/>
    </source>
</evidence>
<dbReference type="CDD" id="cd08368">
    <property type="entry name" value="LIM"/>
    <property type="match status" value="3"/>
</dbReference>
<dbReference type="eggNOG" id="KOG1703">
    <property type="taxonomic scope" value="Eukaryota"/>
</dbReference>
<dbReference type="GeneID" id="10501258"/>
<dbReference type="Proteomes" id="UP000001064">
    <property type="component" value="Unassembled WGS sequence"/>
</dbReference>
<feature type="compositionally biased region" description="Polar residues" evidence="6">
    <location>
        <begin position="288"/>
        <end position="300"/>
    </location>
</feature>
<dbReference type="PROSITE" id="PS50023">
    <property type="entry name" value="LIM_DOMAIN_2"/>
    <property type="match status" value="3"/>
</dbReference>
<dbReference type="OMA" id="CYEQQYA"/>
<dbReference type="PROSITE" id="PS00478">
    <property type="entry name" value="LIM_DOMAIN_1"/>
    <property type="match status" value="2"/>
</dbReference>